<keyword evidence="3" id="KW-1185">Reference proteome</keyword>
<proteinExistence type="predicted"/>
<evidence type="ECO:0000313" key="3">
    <source>
        <dbReference type="Proteomes" id="UP000000768"/>
    </source>
</evidence>
<feature type="compositionally biased region" description="Polar residues" evidence="1">
    <location>
        <begin position="17"/>
        <end position="42"/>
    </location>
</feature>
<evidence type="ECO:0000313" key="2">
    <source>
        <dbReference type="EMBL" id="OQU85039.1"/>
    </source>
</evidence>
<dbReference type="EMBL" id="CM000763">
    <property type="protein sequence ID" value="OQU85039.1"/>
    <property type="molecule type" value="Genomic_DNA"/>
</dbReference>
<dbReference type="Proteomes" id="UP000000768">
    <property type="component" value="Chromosome 4"/>
</dbReference>
<organism evidence="2 3">
    <name type="scientific">Sorghum bicolor</name>
    <name type="common">Sorghum</name>
    <name type="synonym">Sorghum vulgare</name>
    <dbReference type="NCBI Taxonomy" id="4558"/>
    <lineage>
        <taxon>Eukaryota</taxon>
        <taxon>Viridiplantae</taxon>
        <taxon>Streptophyta</taxon>
        <taxon>Embryophyta</taxon>
        <taxon>Tracheophyta</taxon>
        <taxon>Spermatophyta</taxon>
        <taxon>Magnoliopsida</taxon>
        <taxon>Liliopsida</taxon>
        <taxon>Poales</taxon>
        <taxon>Poaceae</taxon>
        <taxon>PACMAD clade</taxon>
        <taxon>Panicoideae</taxon>
        <taxon>Andropogonodae</taxon>
        <taxon>Andropogoneae</taxon>
        <taxon>Sorghinae</taxon>
        <taxon>Sorghum</taxon>
    </lineage>
</organism>
<feature type="compositionally biased region" description="Polar residues" evidence="1">
    <location>
        <begin position="59"/>
        <end position="86"/>
    </location>
</feature>
<protein>
    <submittedName>
        <fullName evidence="2">Uncharacterized protein</fullName>
    </submittedName>
</protein>
<dbReference type="InParanoid" id="A0A1Z5RN90"/>
<dbReference type="AlphaFoldDB" id="A0A1Z5RN90"/>
<feature type="region of interest" description="Disordered" evidence="1">
    <location>
        <begin position="15"/>
        <end position="86"/>
    </location>
</feature>
<sequence>MSGFARFHRAPWYWYPPSSTNKAQQSQSRVSGPSGIQDSTIVGGNRAWPFGGNERVLHFSSSRKQQQGADRSAAEQGQGTQSTGAT</sequence>
<gene>
    <name evidence="2" type="ORF">SORBI_3004G161850</name>
</gene>
<evidence type="ECO:0000256" key="1">
    <source>
        <dbReference type="SAM" id="MobiDB-lite"/>
    </source>
</evidence>
<reference evidence="2 3" key="1">
    <citation type="journal article" date="2009" name="Nature">
        <title>The Sorghum bicolor genome and the diversification of grasses.</title>
        <authorList>
            <person name="Paterson A.H."/>
            <person name="Bowers J.E."/>
            <person name="Bruggmann R."/>
            <person name="Dubchak I."/>
            <person name="Grimwood J."/>
            <person name="Gundlach H."/>
            <person name="Haberer G."/>
            <person name="Hellsten U."/>
            <person name="Mitros T."/>
            <person name="Poliakov A."/>
            <person name="Schmutz J."/>
            <person name="Spannagl M."/>
            <person name="Tang H."/>
            <person name="Wang X."/>
            <person name="Wicker T."/>
            <person name="Bharti A.K."/>
            <person name="Chapman J."/>
            <person name="Feltus F.A."/>
            <person name="Gowik U."/>
            <person name="Grigoriev I.V."/>
            <person name="Lyons E."/>
            <person name="Maher C.A."/>
            <person name="Martis M."/>
            <person name="Narechania A."/>
            <person name="Otillar R.P."/>
            <person name="Penning B.W."/>
            <person name="Salamov A.A."/>
            <person name="Wang Y."/>
            <person name="Zhang L."/>
            <person name="Carpita N.C."/>
            <person name="Freeling M."/>
            <person name="Gingle A.R."/>
            <person name="Hash C.T."/>
            <person name="Keller B."/>
            <person name="Klein P."/>
            <person name="Kresovich S."/>
            <person name="McCann M.C."/>
            <person name="Ming R."/>
            <person name="Peterson D.G."/>
            <person name="Mehboob-ur-Rahman"/>
            <person name="Ware D."/>
            <person name="Westhoff P."/>
            <person name="Mayer K.F."/>
            <person name="Messing J."/>
            <person name="Rokhsar D.S."/>
        </authorList>
    </citation>
    <scope>NUCLEOTIDE SEQUENCE [LARGE SCALE GENOMIC DNA]</scope>
    <source>
        <strain evidence="3">cv. BTx623</strain>
    </source>
</reference>
<name>A0A1Z5RN90_SORBI</name>
<dbReference type="Gramene" id="OQU85039">
    <property type="protein sequence ID" value="OQU85039"/>
    <property type="gene ID" value="SORBI_3004G161850"/>
</dbReference>
<accession>A0A1Z5RN90</accession>
<reference evidence="3" key="2">
    <citation type="journal article" date="2018" name="Plant J.">
        <title>The Sorghum bicolor reference genome: improved assembly, gene annotations, a transcriptome atlas, and signatures of genome organization.</title>
        <authorList>
            <person name="McCormick R.F."/>
            <person name="Truong S.K."/>
            <person name="Sreedasyam A."/>
            <person name="Jenkins J."/>
            <person name="Shu S."/>
            <person name="Sims D."/>
            <person name="Kennedy M."/>
            <person name="Amirebrahimi M."/>
            <person name="Weers B.D."/>
            <person name="McKinley B."/>
            <person name="Mattison A."/>
            <person name="Morishige D.T."/>
            <person name="Grimwood J."/>
            <person name="Schmutz J."/>
            <person name="Mullet J.E."/>
        </authorList>
    </citation>
    <scope>NUCLEOTIDE SEQUENCE [LARGE SCALE GENOMIC DNA]</scope>
    <source>
        <strain evidence="3">cv. BTx623</strain>
    </source>
</reference>